<sequence length="326" mass="37637">MNKLIEFFWANDIIGSFLGVILSTALISAVYERRKAGKMHPYSQIVLVLAINDFFFCFVECCLQHILAFGHYKMFVTAHGVEHYLLSDTYYPITFIIHMFFLMNTITFLPAVYSYRYEFIKNANGTYQWKHLLSRISISLVFSLCCAASGGLAVHRSLQNSREFYLELIPEVWISNNKTYFVYAVDVENVQGISWMAFTCTESTIAMVCTLYYALKTYKVMKEMNINVTAKTKSMQTEFTKSLISQTLVVLFMANTPASAVFFCIIFGYTSNYVGTLILWPFSWVSACASLLTFYFIKDYRCWIYEKVGYRKDVVEAYSVSTSHVR</sequence>
<keyword evidence="3" id="KW-1185">Reference proteome</keyword>
<dbReference type="PANTHER" id="PTHR22943">
    <property type="entry name" value="7-TRANSMEMBRANE DOMAIN RECEPTOR C.ELEGANS"/>
    <property type="match status" value="1"/>
</dbReference>
<dbReference type="AlphaFoldDB" id="A0A811KP21"/>
<feature type="transmembrane region" description="Helical" evidence="1">
    <location>
        <begin position="277"/>
        <end position="297"/>
    </location>
</feature>
<evidence type="ECO:0000313" key="3">
    <source>
        <dbReference type="Proteomes" id="UP000614601"/>
    </source>
</evidence>
<dbReference type="PANTHER" id="PTHR22943:SF248">
    <property type="entry name" value="SEVEN TM RECEPTOR"/>
    <property type="match status" value="1"/>
</dbReference>
<evidence type="ECO:0000256" key="1">
    <source>
        <dbReference type="SAM" id="Phobius"/>
    </source>
</evidence>
<keyword evidence="1" id="KW-1133">Transmembrane helix</keyword>
<name>A0A811KP21_9BILA</name>
<dbReference type="EMBL" id="CAJFDH010000003">
    <property type="protein sequence ID" value="CAD5217069.1"/>
    <property type="molecule type" value="Genomic_DNA"/>
</dbReference>
<reference evidence="2" key="1">
    <citation type="submission" date="2020-09" db="EMBL/GenBank/DDBJ databases">
        <authorList>
            <person name="Kikuchi T."/>
        </authorList>
    </citation>
    <scope>NUCLEOTIDE SEQUENCE</scope>
    <source>
        <strain evidence="2">SH1</strain>
    </source>
</reference>
<dbReference type="EMBL" id="CAJFCW020000003">
    <property type="protein sequence ID" value="CAG9107048.1"/>
    <property type="molecule type" value="Genomic_DNA"/>
</dbReference>
<dbReference type="Pfam" id="PF10326">
    <property type="entry name" value="7TM_GPCR_Str"/>
    <property type="match status" value="1"/>
</dbReference>
<organism evidence="2 3">
    <name type="scientific">Bursaphelenchus okinawaensis</name>
    <dbReference type="NCBI Taxonomy" id="465554"/>
    <lineage>
        <taxon>Eukaryota</taxon>
        <taxon>Metazoa</taxon>
        <taxon>Ecdysozoa</taxon>
        <taxon>Nematoda</taxon>
        <taxon>Chromadorea</taxon>
        <taxon>Rhabditida</taxon>
        <taxon>Tylenchina</taxon>
        <taxon>Tylenchomorpha</taxon>
        <taxon>Aphelenchoidea</taxon>
        <taxon>Aphelenchoididae</taxon>
        <taxon>Bursaphelenchus</taxon>
    </lineage>
</organism>
<feature type="transmembrane region" description="Helical" evidence="1">
    <location>
        <begin position="248"/>
        <end position="271"/>
    </location>
</feature>
<dbReference type="Proteomes" id="UP000614601">
    <property type="component" value="Unassembled WGS sequence"/>
</dbReference>
<feature type="transmembrane region" description="Helical" evidence="1">
    <location>
        <begin position="132"/>
        <end position="154"/>
    </location>
</feature>
<feature type="transmembrane region" description="Helical" evidence="1">
    <location>
        <begin position="45"/>
        <end position="70"/>
    </location>
</feature>
<gene>
    <name evidence="2" type="ORF">BOKJ2_LOCUS6903</name>
</gene>
<feature type="transmembrane region" description="Helical" evidence="1">
    <location>
        <begin position="193"/>
        <end position="215"/>
    </location>
</feature>
<dbReference type="Proteomes" id="UP000783686">
    <property type="component" value="Unassembled WGS sequence"/>
</dbReference>
<dbReference type="SUPFAM" id="SSF81321">
    <property type="entry name" value="Family A G protein-coupled receptor-like"/>
    <property type="match status" value="1"/>
</dbReference>
<dbReference type="OrthoDB" id="5828365at2759"/>
<dbReference type="InterPro" id="IPR019428">
    <property type="entry name" value="7TM_GPCR_serpentine_rcpt_Str"/>
</dbReference>
<feature type="transmembrane region" description="Helical" evidence="1">
    <location>
        <begin position="13"/>
        <end position="33"/>
    </location>
</feature>
<keyword evidence="1" id="KW-0472">Membrane</keyword>
<comment type="caution">
    <text evidence="2">The sequence shown here is derived from an EMBL/GenBank/DDBJ whole genome shotgun (WGS) entry which is preliminary data.</text>
</comment>
<feature type="transmembrane region" description="Helical" evidence="1">
    <location>
        <begin position="90"/>
        <end position="112"/>
    </location>
</feature>
<proteinExistence type="predicted"/>
<keyword evidence="1" id="KW-0812">Transmembrane</keyword>
<evidence type="ECO:0000313" key="2">
    <source>
        <dbReference type="EMBL" id="CAD5217069.1"/>
    </source>
</evidence>
<accession>A0A811KP21</accession>
<evidence type="ECO:0008006" key="4">
    <source>
        <dbReference type="Google" id="ProtNLM"/>
    </source>
</evidence>
<protein>
    <recommendedName>
        <fullName evidence="4">G_PROTEIN_RECEP_F1_2 domain-containing protein</fullName>
    </recommendedName>
</protein>